<dbReference type="EMBL" id="LGSP01000032">
    <property type="protein sequence ID" value="KNE81301.1"/>
    <property type="molecule type" value="Genomic_DNA"/>
</dbReference>
<dbReference type="Proteomes" id="UP000037185">
    <property type="component" value="Unassembled WGS sequence"/>
</dbReference>
<organism evidence="1 2">
    <name type="scientific">Streptomyces fradiae</name>
    <name type="common">Streptomyces roseoflavus</name>
    <dbReference type="NCBI Taxonomy" id="1906"/>
    <lineage>
        <taxon>Bacteria</taxon>
        <taxon>Bacillati</taxon>
        <taxon>Actinomycetota</taxon>
        <taxon>Actinomycetes</taxon>
        <taxon>Kitasatosporales</taxon>
        <taxon>Streptomycetaceae</taxon>
        <taxon>Streptomyces</taxon>
    </lineage>
</organism>
<evidence type="ECO:0000313" key="2">
    <source>
        <dbReference type="Proteomes" id="UP000037185"/>
    </source>
</evidence>
<protein>
    <submittedName>
        <fullName evidence="1">Uncharacterized protein</fullName>
    </submittedName>
</protein>
<proteinExistence type="predicted"/>
<keyword evidence="2" id="KW-1185">Reference proteome</keyword>
<sequence>MGQVPLRFHFTAEDLARTRVAEAPRPLLEVDIALRLLQERTYPVRFDAWRRQVLRHLSPQVRMLFEVTPSVGVSLNLLDAAAAREPRELFDEMRSLPRGHVRKETEAWAAQRRTVPAWTRGLGEDAAVLGRLVDLMEHVHREAVEPHRERLDALVAADQAMRMRHVIRGGPGTLLNSLNPRRMHWEPPVLAVTMASGRDADIHLGGRGLLLVPSVFGVEFPLLDDTAEPQPWITYPVGGAETGAALPAVQTASALTAPSSALSALLGATRATVLRSIAERPGCTTTELARYARISPASASEHATVLRTAGLTTTIRHRNTALHSVTPAGVTLLNAPAGR</sequence>
<accession>A0ACC4W9P0</accession>
<name>A0ACC4W9P0_STRFR</name>
<evidence type="ECO:0000313" key="1">
    <source>
        <dbReference type="EMBL" id="KNE81301.1"/>
    </source>
</evidence>
<reference evidence="1" key="1">
    <citation type="submission" date="2015-07" db="EMBL/GenBank/DDBJ databases">
        <title>Draft genome sequence of Streptomyces fradiae, a resistant strain to nitron-oligomycin.</title>
        <authorList>
            <person name="Vatlin A.A."/>
            <person name="Bekker O.B."/>
            <person name="Danilenko V.N."/>
        </authorList>
    </citation>
    <scope>NUCLEOTIDE SEQUENCE</scope>
    <source>
        <strain evidence="1">Olg1-1</strain>
    </source>
</reference>
<gene>
    <name evidence="1" type="ORF">ADZ36_17330</name>
</gene>
<comment type="caution">
    <text evidence="1">The sequence shown here is derived from an EMBL/GenBank/DDBJ whole genome shotgun (WGS) entry which is preliminary data.</text>
</comment>